<reference evidence="9" key="1">
    <citation type="submission" date="2005-09" db="EMBL/GenBank/DDBJ databases">
        <title>Annotation of the Aspergillus terreus NIH2624 genome.</title>
        <authorList>
            <person name="Birren B.W."/>
            <person name="Lander E.S."/>
            <person name="Galagan J.E."/>
            <person name="Nusbaum C."/>
            <person name="Devon K."/>
            <person name="Henn M."/>
            <person name="Ma L.-J."/>
            <person name="Jaffe D.B."/>
            <person name="Butler J."/>
            <person name="Alvarez P."/>
            <person name="Gnerre S."/>
            <person name="Grabherr M."/>
            <person name="Kleber M."/>
            <person name="Mauceli E.W."/>
            <person name="Brockman W."/>
            <person name="Rounsley S."/>
            <person name="Young S.K."/>
            <person name="LaButti K."/>
            <person name="Pushparaj V."/>
            <person name="DeCaprio D."/>
            <person name="Crawford M."/>
            <person name="Koehrsen M."/>
            <person name="Engels R."/>
            <person name="Montgomery P."/>
            <person name="Pearson M."/>
            <person name="Howarth C."/>
            <person name="Larson L."/>
            <person name="Luoma S."/>
            <person name="White J."/>
            <person name="Alvarado L."/>
            <person name="Kodira C.D."/>
            <person name="Zeng Q."/>
            <person name="Oleary S."/>
            <person name="Yandava C."/>
            <person name="Denning D.W."/>
            <person name="Nierman W.C."/>
            <person name="Milne T."/>
            <person name="Madden K."/>
        </authorList>
    </citation>
    <scope>NUCLEOTIDE SEQUENCE [LARGE SCALE GENOMIC DNA]</scope>
    <source>
        <strain evidence="9">NIH 2624 / FGSC A1156</strain>
    </source>
</reference>
<name>Q0CDS9_ASPTN</name>
<dbReference type="InterPro" id="IPR013148">
    <property type="entry name" value="Glyco_hydro_32_N"/>
</dbReference>
<dbReference type="STRING" id="341663.Q0CDS9"/>
<dbReference type="InterPro" id="IPR013320">
    <property type="entry name" value="ConA-like_dom_sf"/>
</dbReference>
<evidence type="ECO:0000256" key="5">
    <source>
        <dbReference type="RuleBase" id="RU362110"/>
    </source>
</evidence>
<dbReference type="Gene3D" id="2.60.120.560">
    <property type="entry name" value="Exo-inulinase, domain 1"/>
    <property type="match status" value="1"/>
</dbReference>
<dbReference type="PANTHER" id="PTHR42800">
    <property type="entry name" value="EXOINULINASE INUD (AFU_ORTHOLOGUE AFUA_5G00480)"/>
    <property type="match status" value="1"/>
</dbReference>
<dbReference type="eggNOG" id="KOG0228">
    <property type="taxonomic scope" value="Eukaryota"/>
</dbReference>
<dbReference type="GeneID" id="4353167"/>
<dbReference type="VEuPathDB" id="FungiDB:ATEG_08155"/>
<dbReference type="Proteomes" id="UP000007963">
    <property type="component" value="Unassembled WGS sequence"/>
</dbReference>
<dbReference type="HOGENOM" id="CLU_001528_3_3_1"/>
<feature type="domain" description="Glycosyl hydrolase family 32 C-terminal" evidence="7">
    <location>
        <begin position="365"/>
        <end position="490"/>
    </location>
</feature>
<dbReference type="GO" id="GO:0000324">
    <property type="term" value="C:fungal-type vacuole"/>
    <property type="evidence" value="ECO:0007669"/>
    <property type="project" value="TreeGrafter"/>
</dbReference>
<dbReference type="Pfam" id="PF00251">
    <property type="entry name" value="Glyco_hydro_32N"/>
    <property type="match status" value="1"/>
</dbReference>
<dbReference type="InterPro" id="IPR023296">
    <property type="entry name" value="Glyco_hydro_beta-prop_sf"/>
</dbReference>
<dbReference type="OMA" id="GTEWRHA"/>
<dbReference type="PANTHER" id="PTHR42800:SF2">
    <property type="entry name" value="INVERTASE-RELATED"/>
    <property type="match status" value="1"/>
</dbReference>
<evidence type="ECO:0000259" key="6">
    <source>
        <dbReference type="Pfam" id="PF00251"/>
    </source>
</evidence>
<gene>
    <name evidence="8" type="ORF">ATEG_08155</name>
</gene>
<feature type="domain" description="Glycosyl hydrolase family 32 N-terminal" evidence="6">
    <location>
        <begin position="18"/>
        <end position="321"/>
    </location>
</feature>
<dbReference type="Gene3D" id="2.115.10.20">
    <property type="entry name" value="Glycosyl hydrolase domain, family 43"/>
    <property type="match status" value="1"/>
</dbReference>
<evidence type="ECO:0000256" key="3">
    <source>
        <dbReference type="ARBA" id="ARBA00022801"/>
    </source>
</evidence>
<dbReference type="CDD" id="cd18622">
    <property type="entry name" value="GH32_Inu-like"/>
    <property type="match status" value="1"/>
</dbReference>
<dbReference type="OrthoDB" id="202537at2759"/>
<sequence>MAVANAADYSGALRPQVHFSPPKNFMNDPNGLFFDDRKGIYHLYYQYNPTGLVAGNQHWGHATSRDLYHWDNHPIAISPSHPEEYIFSGSAVLDRDNTSGFFPDQDDGVVAIYTVDTPTSETQNIAYSHDGGYTFTKYADNPVINSTSKDFRDPQVTWHAETGRWVMTVAYAADRVIGFFTSPNLRDWTHASNFTQPGLPGVEFECPNLVRFVVADGSTRDVLFISVNPGAPLGGSGTYYLVGQFDGTSFTSESANETLYDFAKDNYASQWFSGLAPGAAPLSIGWANNWQYTQEVPTGPLEDWRGAMSLPREHGLRQVGGKWVVTQRPVGDLRPVRGERVVSRRVRNGEVTANLTGVVSNAVYFDVVVSGVPAGQGAGTVSFNFTSSSGEHVNGGVELDSERFWMDRAGTHLFTTQDNADYTSRFETPVTVEHGAVRFSGALDRSLLEVFLNRDLQSGTMVYYPTAPLDRVVFSAEGLGNGTVVHVDVWGLRSGWTGV</sequence>
<dbReference type="AlphaFoldDB" id="Q0CDS9"/>
<evidence type="ECO:0000256" key="4">
    <source>
        <dbReference type="ARBA" id="ARBA00023295"/>
    </source>
</evidence>
<dbReference type="FunFam" id="2.115.10.20:FF:000002">
    <property type="entry name" value="Invertase 2"/>
    <property type="match status" value="1"/>
</dbReference>
<dbReference type="GO" id="GO:0005987">
    <property type="term" value="P:sucrose catabolic process"/>
    <property type="evidence" value="ECO:0007669"/>
    <property type="project" value="TreeGrafter"/>
</dbReference>
<evidence type="ECO:0000256" key="2">
    <source>
        <dbReference type="ARBA" id="ARBA00022729"/>
    </source>
</evidence>
<evidence type="ECO:0000313" key="9">
    <source>
        <dbReference type="Proteomes" id="UP000007963"/>
    </source>
</evidence>
<evidence type="ECO:0000313" key="8">
    <source>
        <dbReference type="EMBL" id="EAU31328.1"/>
    </source>
</evidence>
<dbReference type="InterPro" id="IPR018053">
    <property type="entry name" value="Glyco_hydro_32_AS"/>
</dbReference>
<dbReference type="RefSeq" id="XP_001216776.1">
    <property type="nucleotide sequence ID" value="XM_001216776.1"/>
</dbReference>
<dbReference type="EMBL" id="CH476605">
    <property type="protein sequence ID" value="EAU31328.1"/>
    <property type="molecule type" value="Genomic_DNA"/>
</dbReference>
<dbReference type="InterPro" id="IPR001362">
    <property type="entry name" value="Glyco_hydro_32"/>
</dbReference>
<accession>Q0CDS9</accession>
<dbReference type="Pfam" id="PF08244">
    <property type="entry name" value="Glyco_hydro_32C"/>
    <property type="match status" value="1"/>
</dbReference>
<evidence type="ECO:0000256" key="1">
    <source>
        <dbReference type="ARBA" id="ARBA00009902"/>
    </source>
</evidence>
<dbReference type="PROSITE" id="PS00609">
    <property type="entry name" value="GLYCOSYL_HYDROL_F32"/>
    <property type="match status" value="1"/>
</dbReference>
<keyword evidence="4 5" id="KW-0326">Glycosidase</keyword>
<organism evidence="8 9">
    <name type="scientific">Aspergillus terreus (strain NIH 2624 / FGSC A1156)</name>
    <dbReference type="NCBI Taxonomy" id="341663"/>
    <lineage>
        <taxon>Eukaryota</taxon>
        <taxon>Fungi</taxon>
        <taxon>Dikarya</taxon>
        <taxon>Ascomycota</taxon>
        <taxon>Pezizomycotina</taxon>
        <taxon>Eurotiomycetes</taxon>
        <taxon>Eurotiomycetidae</taxon>
        <taxon>Eurotiales</taxon>
        <taxon>Aspergillaceae</taxon>
        <taxon>Aspergillus</taxon>
        <taxon>Aspergillus subgen. Circumdati</taxon>
    </lineage>
</organism>
<protein>
    <submittedName>
        <fullName evidence="8">Uncharacterized protein</fullName>
    </submittedName>
</protein>
<comment type="similarity">
    <text evidence="1 5">Belongs to the glycosyl hydrolase 32 family.</text>
</comment>
<dbReference type="SUPFAM" id="SSF75005">
    <property type="entry name" value="Arabinanase/levansucrase/invertase"/>
    <property type="match status" value="1"/>
</dbReference>
<proteinExistence type="inferred from homology"/>
<dbReference type="InterPro" id="IPR013189">
    <property type="entry name" value="Glyco_hydro_32_C"/>
</dbReference>
<keyword evidence="2" id="KW-0732">Signal</keyword>
<keyword evidence="3 5" id="KW-0378">Hydrolase</keyword>
<dbReference type="SUPFAM" id="SSF49899">
    <property type="entry name" value="Concanavalin A-like lectins/glucanases"/>
    <property type="match status" value="1"/>
</dbReference>
<evidence type="ECO:0000259" key="7">
    <source>
        <dbReference type="Pfam" id="PF08244"/>
    </source>
</evidence>
<dbReference type="SMART" id="SM00640">
    <property type="entry name" value="Glyco_32"/>
    <property type="match status" value="1"/>
</dbReference>
<dbReference type="SMR" id="Q0CDS9"/>
<dbReference type="GO" id="GO:0004575">
    <property type="term" value="F:sucrose alpha-glucosidase activity"/>
    <property type="evidence" value="ECO:0007669"/>
    <property type="project" value="TreeGrafter"/>
</dbReference>